<proteinExistence type="predicted"/>
<comment type="caution">
    <text evidence="1">The sequence shown here is derived from an EMBL/GenBank/DDBJ whole genome shotgun (WGS) entry which is preliminary data.</text>
</comment>
<evidence type="ECO:0000313" key="2">
    <source>
        <dbReference type="Proteomes" id="UP000777784"/>
    </source>
</evidence>
<gene>
    <name evidence="1" type="ORF">KJ970_10645</name>
</gene>
<dbReference type="SUPFAM" id="SSF53098">
    <property type="entry name" value="Ribonuclease H-like"/>
    <property type="match status" value="1"/>
</dbReference>
<dbReference type="Proteomes" id="UP000777784">
    <property type="component" value="Unassembled WGS sequence"/>
</dbReference>
<dbReference type="AlphaFoldDB" id="A0A948W3R3"/>
<dbReference type="EMBL" id="JAHJDP010000057">
    <property type="protein sequence ID" value="MBU2691372.1"/>
    <property type="molecule type" value="Genomic_DNA"/>
</dbReference>
<sequence length="295" mass="34526">MMHTLISPLFVFLRATRLARTTLALENAALRQQLAIHQRTHKRVRLQAGDRVFWVILRRLWSGWSRPLVIVKPATVIGWHRQGFKVLWRRKSRGRKIGRPCISRKQINFIKRISGDHPEWGEDKIAEELVAKFGIEHSTSTIRRYMVPRRTTPRGDQTWRIFVQNHAKELWSCDFLTQYTALFAVAYVFVIMEIESRRIVHVNVTTNPTLIWVKQQIRDATGWGRTPRFLVHDNDGIFGQYGRMTSDSRSYTNYPSDPPRMPPPIAHPLRPPHGWLSLIEMPSQQVAWKYCTTLS</sequence>
<dbReference type="Pfam" id="PF13565">
    <property type="entry name" value="HTH_32"/>
    <property type="match status" value="1"/>
</dbReference>
<evidence type="ECO:0000313" key="1">
    <source>
        <dbReference type="EMBL" id="MBU2691372.1"/>
    </source>
</evidence>
<name>A0A948W3R3_UNCEI</name>
<reference evidence="1" key="1">
    <citation type="submission" date="2021-05" db="EMBL/GenBank/DDBJ databases">
        <title>Energy efficiency and biological interactions define the core microbiome of deep oligotrophic groundwater.</title>
        <authorList>
            <person name="Mehrshad M."/>
            <person name="Lopez-Fernandez M."/>
            <person name="Bell E."/>
            <person name="Bernier-Latmani R."/>
            <person name="Bertilsson S."/>
            <person name="Dopson M."/>
        </authorList>
    </citation>
    <scope>NUCLEOTIDE SEQUENCE</scope>
    <source>
        <strain evidence="1">Modern_marine.mb.64</strain>
    </source>
</reference>
<evidence type="ECO:0008006" key="3">
    <source>
        <dbReference type="Google" id="ProtNLM"/>
    </source>
</evidence>
<protein>
    <recommendedName>
        <fullName evidence="3">Integrase</fullName>
    </recommendedName>
</protein>
<accession>A0A948W3R3</accession>
<dbReference type="InterPro" id="IPR012337">
    <property type="entry name" value="RNaseH-like_sf"/>
</dbReference>
<organism evidence="1 2">
    <name type="scientific">Eiseniibacteriota bacterium</name>
    <dbReference type="NCBI Taxonomy" id="2212470"/>
    <lineage>
        <taxon>Bacteria</taxon>
        <taxon>Candidatus Eiseniibacteriota</taxon>
    </lineage>
</organism>